<dbReference type="EMBL" id="CP017756">
    <property type="protein sequence ID" value="AOZ11161.1"/>
    <property type="molecule type" value="Genomic_DNA"/>
</dbReference>
<protein>
    <submittedName>
        <fullName evidence="1">Uncharacterized protein</fullName>
    </submittedName>
</protein>
<name>A0ABM6FGS8_9BURK</name>
<evidence type="ECO:0000313" key="2">
    <source>
        <dbReference type="Proteomes" id="UP000177515"/>
    </source>
</evidence>
<reference evidence="1 2" key="1">
    <citation type="submission" date="2016-10" db="EMBL/GenBank/DDBJ databases">
        <title>Complete genome sequences of three Cupriavidus strains isolated from various Malaysian environments.</title>
        <authorList>
            <person name="Abdullah A.A.-A."/>
            <person name="Shafie N.A.H."/>
            <person name="Lau N.S."/>
        </authorList>
    </citation>
    <scope>NUCLEOTIDE SEQUENCE [LARGE SCALE GENOMIC DNA]</scope>
    <source>
        <strain evidence="1 2">USMAA1020</strain>
        <plasmid evidence="1 2">unnamed1</plasmid>
    </source>
</reference>
<gene>
    <name evidence="1" type="ORF">BKK80_34985</name>
</gene>
<dbReference type="Proteomes" id="UP000177515">
    <property type="component" value="Plasmid unnamed1"/>
</dbReference>
<keyword evidence="2" id="KW-1185">Reference proteome</keyword>
<sequence>MRKAAIAVGYEVVRLADDKRALLLFGVQKPWNPLDSDAEVFRLAIIVPGIDVTKILAEAFVLHPNDEGKRAGHVRRAITEAVAAKADEGSPTAAAWPALPRMGN</sequence>
<organism evidence="1 2">
    <name type="scientific">Cupriavidus malaysiensis</name>
    <dbReference type="NCBI Taxonomy" id="367825"/>
    <lineage>
        <taxon>Bacteria</taxon>
        <taxon>Pseudomonadati</taxon>
        <taxon>Pseudomonadota</taxon>
        <taxon>Betaproteobacteria</taxon>
        <taxon>Burkholderiales</taxon>
        <taxon>Burkholderiaceae</taxon>
        <taxon>Cupriavidus</taxon>
    </lineage>
</organism>
<evidence type="ECO:0000313" key="1">
    <source>
        <dbReference type="EMBL" id="AOZ11161.1"/>
    </source>
</evidence>
<accession>A0ABM6FGS8</accession>
<geneLocation type="plasmid" evidence="1 2">
    <name>unnamed1</name>
</geneLocation>
<proteinExistence type="predicted"/>
<keyword evidence="1" id="KW-0614">Plasmid</keyword>